<accession>A0A8S1CEK4</accession>
<comment type="similarity">
    <text evidence="1">Belongs to the actin family.</text>
</comment>
<protein>
    <submittedName>
        <fullName evidence="2">Uncharacterized protein</fullName>
    </submittedName>
</protein>
<dbReference type="InterPro" id="IPR004000">
    <property type="entry name" value="Actin"/>
</dbReference>
<dbReference type="SUPFAM" id="SSF53067">
    <property type="entry name" value="Actin-like ATPase domain"/>
    <property type="match status" value="1"/>
</dbReference>
<gene>
    <name evidence="2" type="ORF">CLODIP_2_CD00273</name>
</gene>
<dbReference type="PANTHER" id="PTHR11937">
    <property type="entry name" value="ACTIN"/>
    <property type="match status" value="1"/>
</dbReference>
<dbReference type="EMBL" id="CADEPI010000030">
    <property type="protein sequence ID" value="CAB3367415.1"/>
    <property type="molecule type" value="Genomic_DNA"/>
</dbReference>
<evidence type="ECO:0000256" key="1">
    <source>
        <dbReference type="RuleBase" id="RU000487"/>
    </source>
</evidence>
<dbReference type="Gene3D" id="3.30.420.40">
    <property type="match status" value="2"/>
</dbReference>
<dbReference type="InterPro" id="IPR043129">
    <property type="entry name" value="ATPase_NBD"/>
</dbReference>
<organism evidence="2 3">
    <name type="scientific">Cloeon dipterum</name>
    <dbReference type="NCBI Taxonomy" id="197152"/>
    <lineage>
        <taxon>Eukaryota</taxon>
        <taxon>Metazoa</taxon>
        <taxon>Ecdysozoa</taxon>
        <taxon>Arthropoda</taxon>
        <taxon>Hexapoda</taxon>
        <taxon>Insecta</taxon>
        <taxon>Pterygota</taxon>
        <taxon>Palaeoptera</taxon>
        <taxon>Ephemeroptera</taxon>
        <taxon>Pisciforma</taxon>
        <taxon>Baetidae</taxon>
        <taxon>Cloeon</taxon>
    </lineage>
</organism>
<reference evidence="2 3" key="1">
    <citation type="submission" date="2020-04" db="EMBL/GenBank/DDBJ databases">
        <authorList>
            <person name="Alioto T."/>
            <person name="Alioto T."/>
            <person name="Gomez Garrido J."/>
        </authorList>
    </citation>
    <scope>NUCLEOTIDE SEQUENCE [LARGE SCALE GENOMIC DNA]</scope>
</reference>
<evidence type="ECO:0000313" key="3">
    <source>
        <dbReference type="Proteomes" id="UP000494165"/>
    </source>
</evidence>
<dbReference type="OrthoDB" id="2688364at2759"/>
<dbReference type="AlphaFoldDB" id="A0A8S1CEK4"/>
<evidence type="ECO:0000313" key="2">
    <source>
        <dbReference type="EMBL" id="CAB3367415.1"/>
    </source>
</evidence>
<proteinExistence type="inferred from homology"/>
<keyword evidence="3" id="KW-1185">Reference proteome</keyword>
<dbReference type="Proteomes" id="UP000494165">
    <property type="component" value="Unassembled WGS sequence"/>
</dbReference>
<dbReference type="SMART" id="SM00268">
    <property type="entry name" value="ACTIN"/>
    <property type="match status" value="1"/>
</dbReference>
<dbReference type="Pfam" id="PF00022">
    <property type="entry name" value="Actin"/>
    <property type="match status" value="1"/>
</dbReference>
<dbReference type="Gene3D" id="3.90.640.10">
    <property type="entry name" value="Actin, Chain A, domain 4"/>
    <property type="match status" value="1"/>
</dbReference>
<sequence length="627" mass="70657">MADGEFVLAALSIRAEEDSKRAATKAASGALETTDDDCYHNTRFKFLPLEVVTKILEKCDYQMILSCVDAFYEAKIVDADHFFWKRKFTILLHEYGFQVDDYKTWFNEDLDFKQACYRLSKIFEPNDFSFANCSMCKRFTCLQGCLEDHCVKCVVDLGSKLSWVMTPSNELKRHQTILSLPRVVRCSDCDALVTNTYFAASSPCKCTEGQQYKFEVYNSIASSVGRAGRFEYRSQDLDSGVTTCCLYCKHRVFLVNSTGLECHLMRECPQEDSTVGARPAPEEVAEICNGFCLDSAQQMKMRCMDFVSPELALRQGGSKLNVTKAFLRHLITPADNLEDIRKPNYVLFFCEALNLDPEVRRQMLEFFFMELKLSRVCMVPKPLAVSTERGLETCIVVDSGALNTVVAVVIKGKIVMERCRELPVGGRQIAESLHMAHACDDASQEIPVSSLDSAEVKEQCRLSYNLAQEEQSECTVRCESIWVPAPNRKNMRMKSWKPIKLGNEIYRAPEYMYVQLNLPQVIVDVTIGLPEDILKDCLSHIALTGGNTSLNGFDSRLKRDLCELLPKYEAIIETARAVGSRSSDAAVGATFIPFPLKHEPVPQQAEPGSASWISRDEFIFFGANLLC</sequence>
<name>A0A8S1CEK4_9INSE</name>
<comment type="caution">
    <text evidence="2">The sequence shown here is derived from an EMBL/GenBank/DDBJ whole genome shotgun (WGS) entry which is preliminary data.</text>
</comment>